<dbReference type="Proteomes" id="UP000069030">
    <property type="component" value="Chromosome"/>
</dbReference>
<dbReference type="eggNOG" id="ENOG5030PHV">
    <property type="taxonomic scope" value="Bacteria"/>
</dbReference>
<name>A0A0S7ECP8_9FLAO</name>
<dbReference type="GeneID" id="66974728"/>
<evidence type="ECO:0000313" key="2">
    <source>
        <dbReference type="Proteomes" id="UP000069030"/>
    </source>
</evidence>
<dbReference type="KEGG" id="mod:AS202_07930"/>
<reference evidence="1 2" key="1">
    <citation type="journal article" date="2016" name="J. Zhejiang Univ. Sci. B">
        <title>Antibiotic resistance mechanisms of Myroides sp.</title>
        <authorList>
            <person name="Hu S."/>
            <person name="Yuan S."/>
            <person name="Qu H."/>
            <person name="Jiang T."/>
            <person name="Zhou Y."/>
            <person name="Wang M."/>
            <person name="Ming D."/>
        </authorList>
    </citation>
    <scope>NUCLEOTIDE SEQUENCE [LARGE SCALE GENOMIC DNA]</scope>
    <source>
        <strain evidence="1 2">PR63039</strain>
    </source>
</reference>
<organism evidence="1 2">
    <name type="scientific">Myroides odoratimimus</name>
    <dbReference type="NCBI Taxonomy" id="76832"/>
    <lineage>
        <taxon>Bacteria</taxon>
        <taxon>Pseudomonadati</taxon>
        <taxon>Bacteroidota</taxon>
        <taxon>Flavobacteriia</taxon>
        <taxon>Flavobacteriales</taxon>
        <taxon>Flavobacteriaceae</taxon>
        <taxon>Myroides</taxon>
    </lineage>
</organism>
<accession>A0A0S7ECP8</accession>
<protein>
    <submittedName>
        <fullName evidence="1">Uncharacterized protein</fullName>
    </submittedName>
</protein>
<sequence>MIEEAVLYIEQKVGEYNLLGELVKQVEKDFRMTVDPSIEIVADTPSKLVYEVYNQLHKIVTQTSVSKFSSLLYRIDIAEADIKAIKSVDIEDYLKQVTFLILKREYQKVYIRSTL</sequence>
<dbReference type="EMBL" id="CP013690">
    <property type="protein sequence ID" value="ALU26078.1"/>
    <property type="molecule type" value="Genomic_DNA"/>
</dbReference>
<evidence type="ECO:0000313" key="1">
    <source>
        <dbReference type="EMBL" id="ALU26078.1"/>
    </source>
</evidence>
<dbReference type="RefSeq" id="WP_006257421.1">
    <property type="nucleotide sequence ID" value="NZ_BCMQ01000001.1"/>
</dbReference>
<gene>
    <name evidence="1" type="ORF">AS202_07930</name>
</gene>
<dbReference type="AlphaFoldDB" id="A0A0S7ECP8"/>
<proteinExistence type="predicted"/>